<comment type="caution">
    <text evidence="1">The sequence shown here is derived from an EMBL/GenBank/DDBJ whole genome shotgun (WGS) entry which is preliminary data.</text>
</comment>
<protein>
    <submittedName>
        <fullName evidence="1">Uncharacterized protein</fullName>
    </submittedName>
</protein>
<evidence type="ECO:0000313" key="1">
    <source>
        <dbReference type="EMBL" id="VEL13152.1"/>
    </source>
</evidence>
<sequence>MARLTADTDYDAGKRLGLQQVGGQTLEVMITTIADDFKQGFSNLVTLTTQTSCCTEVRPLDTSKGDCDQSRGHKIMVFISGKKSTYKSLRGLKNIEVKSTYTKSVGKLCK</sequence>
<reference evidence="1" key="1">
    <citation type="submission" date="2018-11" db="EMBL/GenBank/DDBJ databases">
        <authorList>
            <consortium name="Pathogen Informatics"/>
        </authorList>
    </citation>
    <scope>NUCLEOTIDE SEQUENCE</scope>
</reference>
<dbReference type="Proteomes" id="UP000784294">
    <property type="component" value="Unassembled WGS sequence"/>
</dbReference>
<evidence type="ECO:0000313" key="2">
    <source>
        <dbReference type="Proteomes" id="UP000784294"/>
    </source>
</evidence>
<accession>A0A448WJA4</accession>
<gene>
    <name evidence="1" type="ORF">PXEA_LOCUS6592</name>
</gene>
<name>A0A448WJA4_9PLAT</name>
<keyword evidence="2" id="KW-1185">Reference proteome</keyword>
<dbReference type="AlphaFoldDB" id="A0A448WJA4"/>
<organism evidence="1 2">
    <name type="scientific">Protopolystoma xenopodis</name>
    <dbReference type="NCBI Taxonomy" id="117903"/>
    <lineage>
        <taxon>Eukaryota</taxon>
        <taxon>Metazoa</taxon>
        <taxon>Spiralia</taxon>
        <taxon>Lophotrochozoa</taxon>
        <taxon>Platyhelminthes</taxon>
        <taxon>Monogenea</taxon>
        <taxon>Polyopisthocotylea</taxon>
        <taxon>Polystomatidea</taxon>
        <taxon>Polystomatidae</taxon>
        <taxon>Protopolystoma</taxon>
    </lineage>
</organism>
<proteinExistence type="predicted"/>
<dbReference type="EMBL" id="CAAALY010016887">
    <property type="protein sequence ID" value="VEL13152.1"/>
    <property type="molecule type" value="Genomic_DNA"/>
</dbReference>